<evidence type="ECO:0000313" key="6">
    <source>
        <dbReference type="EMBL" id="NVN41421.1"/>
    </source>
</evidence>
<comment type="cofactor">
    <cofactor evidence="1">
        <name>Zn(2+)</name>
        <dbReference type="ChEBI" id="CHEBI:29105"/>
    </cofactor>
</comment>
<dbReference type="InterPro" id="IPR013149">
    <property type="entry name" value="ADH-like_C"/>
</dbReference>
<evidence type="ECO:0000256" key="3">
    <source>
        <dbReference type="ARBA" id="ARBA00022833"/>
    </source>
</evidence>
<dbReference type="Pfam" id="PF00107">
    <property type="entry name" value="ADH_zinc_N"/>
    <property type="match status" value="1"/>
</dbReference>
<keyword evidence="7" id="KW-1185">Reference proteome</keyword>
<feature type="domain" description="Alcohol dehydrogenase-like C-terminal" evidence="5">
    <location>
        <begin position="3"/>
        <end position="89"/>
    </location>
</feature>
<dbReference type="RefSeq" id="WP_176614320.1">
    <property type="nucleotide sequence ID" value="NZ_JABXXR010000125.1"/>
</dbReference>
<evidence type="ECO:0000313" key="7">
    <source>
        <dbReference type="Proteomes" id="UP000585665"/>
    </source>
</evidence>
<keyword evidence="2" id="KW-0479">Metal-binding</keyword>
<dbReference type="Gene3D" id="3.40.50.720">
    <property type="entry name" value="NAD(P)-binding Rossmann-like Domain"/>
    <property type="match status" value="1"/>
</dbReference>
<protein>
    <submittedName>
        <fullName evidence="6">Zinc-binding dehydrogenase</fullName>
    </submittedName>
</protein>
<dbReference type="AlphaFoldDB" id="A0A850PJF4"/>
<dbReference type="Gene3D" id="3.90.180.10">
    <property type="entry name" value="Medium-chain alcohol dehydrogenases, catalytic domain"/>
    <property type="match status" value="1"/>
</dbReference>
<dbReference type="GO" id="GO:0016491">
    <property type="term" value="F:oxidoreductase activity"/>
    <property type="evidence" value="ECO:0007669"/>
    <property type="project" value="UniProtKB-KW"/>
</dbReference>
<sequence>DPDATPDLAAAIVALTGEGADVVFDLIGTRAALVAATGMLRRRGRLILLGYTEQTYDIHPVDLIVREITVRGSVGASLEDLHEAVALMARGVLRFDIADIVPLDAFDDALARVRAGGLTGRVVLDTGSGAV</sequence>
<evidence type="ECO:0000256" key="4">
    <source>
        <dbReference type="ARBA" id="ARBA00023002"/>
    </source>
</evidence>
<reference evidence="6 7" key="1">
    <citation type="submission" date="2020-06" db="EMBL/GenBank/DDBJ databases">
        <title>Description of novel acetic acid bacteria.</title>
        <authorList>
            <person name="Sombolestani A."/>
        </authorList>
    </citation>
    <scope>NUCLEOTIDE SEQUENCE [LARGE SCALE GENOMIC DNA]</scope>
    <source>
        <strain evidence="6 7">LMG 27010</strain>
    </source>
</reference>
<dbReference type="Proteomes" id="UP000585665">
    <property type="component" value="Unassembled WGS sequence"/>
</dbReference>
<keyword evidence="3" id="KW-0862">Zinc</keyword>
<dbReference type="EMBL" id="JABXXR010000125">
    <property type="protein sequence ID" value="NVN41421.1"/>
    <property type="molecule type" value="Genomic_DNA"/>
</dbReference>
<dbReference type="InterPro" id="IPR036291">
    <property type="entry name" value="NAD(P)-bd_dom_sf"/>
</dbReference>
<comment type="caution">
    <text evidence="6">The sequence shown here is derived from an EMBL/GenBank/DDBJ whole genome shotgun (WGS) entry which is preliminary data.</text>
</comment>
<feature type="non-terminal residue" evidence="6">
    <location>
        <position position="1"/>
    </location>
</feature>
<dbReference type="PANTHER" id="PTHR42940">
    <property type="entry name" value="ALCOHOL DEHYDROGENASE 1-RELATED"/>
    <property type="match status" value="1"/>
</dbReference>
<dbReference type="SUPFAM" id="SSF51735">
    <property type="entry name" value="NAD(P)-binding Rossmann-fold domains"/>
    <property type="match status" value="1"/>
</dbReference>
<accession>A0A850PJF4</accession>
<dbReference type="PANTHER" id="PTHR42940:SF8">
    <property type="entry name" value="VACUOLAR PROTEIN SORTING-ASSOCIATED PROTEIN 11"/>
    <property type="match status" value="1"/>
</dbReference>
<evidence type="ECO:0000256" key="1">
    <source>
        <dbReference type="ARBA" id="ARBA00001947"/>
    </source>
</evidence>
<proteinExistence type="predicted"/>
<evidence type="ECO:0000259" key="5">
    <source>
        <dbReference type="Pfam" id="PF00107"/>
    </source>
</evidence>
<keyword evidence="4" id="KW-0560">Oxidoreductase</keyword>
<name>A0A850PJF4_9PROT</name>
<gene>
    <name evidence="6" type="ORF">HUK82_12720</name>
</gene>
<evidence type="ECO:0000256" key="2">
    <source>
        <dbReference type="ARBA" id="ARBA00022723"/>
    </source>
</evidence>
<organism evidence="6 7">
    <name type="scientific">Ameyamaea chiangmaiensis</name>
    <dbReference type="NCBI Taxonomy" id="442969"/>
    <lineage>
        <taxon>Bacteria</taxon>
        <taxon>Pseudomonadati</taxon>
        <taxon>Pseudomonadota</taxon>
        <taxon>Alphaproteobacteria</taxon>
        <taxon>Acetobacterales</taxon>
        <taxon>Acetobacteraceae</taxon>
        <taxon>Ameyamaea</taxon>
    </lineage>
</organism>
<dbReference type="GO" id="GO:0046872">
    <property type="term" value="F:metal ion binding"/>
    <property type="evidence" value="ECO:0007669"/>
    <property type="project" value="UniProtKB-KW"/>
</dbReference>